<evidence type="ECO:0000313" key="6">
    <source>
        <dbReference type="Proteomes" id="UP000486760"/>
    </source>
</evidence>
<keyword evidence="1" id="KW-0805">Transcription regulation</keyword>
<reference evidence="5 6" key="1">
    <citation type="submission" date="2019-08" db="EMBL/GenBank/DDBJ databases">
        <title>Bioinformatics analysis of the strain L3 and L5.</title>
        <authorList>
            <person name="Li X."/>
        </authorList>
    </citation>
    <scope>NUCLEOTIDE SEQUENCE [LARGE SCALE GENOMIC DNA]</scope>
    <source>
        <strain evidence="5 6">L5</strain>
    </source>
</reference>
<dbReference type="Pfam" id="PF00392">
    <property type="entry name" value="GntR"/>
    <property type="match status" value="1"/>
</dbReference>
<dbReference type="RefSeq" id="WP_149328551.1">
    <property type="nucleotide sequence ID" value="NZ_VTPY01000004.1"/>
</dbReference>
<dbReference type="PANTHER" id="PTHR43537">
    <property type="entry name" value="TRANSCRIPTIONAL REGULATOR, GNTR FAMILY"/>
    <property type="match status" value="1"/>
</dbReference>
<dbReference type="AlphaFoldDB" id="A0A7V7FZ66"/>
<dbReference type="SUPFAM" id="SSF46785">
    <property type="entry name" value="Winged helix' DNA-binding domain"/>
    <property type="match status" value="1"/>
</dbReference>
<sequence length="225" mass="26210">MKHGFAVKAAVNEIVESLEKEIIFGFLLPRQRIYEDELMLRFDAKRHVVRSAVQVLEQRGIVHRYPNRGAQVKFYTRREVDNLYQLRRILHDAAARLIKLPPSPAWLDNLKRAQEAHSHAVRMHDIEAIYQHNNSFHHILFSGVGNESIVEAIEFSNSKTHGIRSHGLRDFNLQAIAEEEHRMMIDYIERGNLVGLAECCLNHMEPARKFYIEKYCPQGEGEEEE</sequence>
<dbReference type="Pfam" id="PF07729">
    <property type="entry name" value="FCD"/>
    <property type="match status" value="1"/>
</dbReference>
<dbReference type="PROSITE" id="PS50949">
    <property type="entry name" value="HTH_GNTR"/>
    <property type="match status" value="1"/>
</dbReference>
<evidence type="ECO:0000256" key="1">
    <source>
        <dbReference type="ARBA" id="ARBA00023015"/>
    </source>
</evidence>
<protein>
    <submittedName>
        <fullName evidence="5">GntR family transcriptional regulator</fullName>
    </submittedName>
</protein>
<dbReference type="InterPro" id="IPR011711">
    <property type="entry name" value="GntR_C"/>
</dbReference>
<evidence type="ECO:0000259" key="4">
    <source>
        <dbReference type="PROSITE" id="PS50949"/>
    </source>
</evidence>
<dbReference type="InterPro" id="IPR036390">
    <property type="entry name" value="WH_DNA-bd_sf"/>
</dbReference>
<dbReference type="InterPro" id="IPR008920">
    <property type="entry name" value="TF_FadR/GntR_C"/>
</dbReference>
<evidence type="ECO:0000256" key="3">
    <source>
        <dbReference type="ARBA" id="ARBA00023163"/>
    </source>
</evidence>
<keyword evidence="2" id="KW-0238">DNA-binding</keyword>
<dbReference type="InterPro" id="IPR036388">
    <property type="entry name" value="WH-like_DNA-bd_sf"/>
</dbReference>
<dbReference type="GO" id="GO:0003700">
    <property type="term" value="F:DNA-binding transcription factor activity"/>
    <property type="evidence" value="ECO:0007669"/>
    <property type="project" value="InterPro"/>
</dbReference>
<organism evidence="5 6">
    <name type="scientific">Billgrantia pellis</name>
    <dbReference type="NCBI Taxonomy" id="2606936"/>
    <lineage>
        <taxon>Bacteria</taxon>
        <taxon>Pseudomonadati</taxon>
        <taxon>Pseudomonadota</taxon>
        <taxon>Gammaproteobacteria</taxon>
        <taxon>Oceanospirillales</taxon>
        <taxon>Halomonadaceae</taxon>
        <taxon>Billgrantia</taxon>
    </lineage>
</organism>
<dbReference type="Gene3D" id="1.20.120.530">
    <property type="entry name" value="GntR ligand-binding domain-like"/>
    <property type="match status" value="1"/>
</dbReference>
<keyword evidence="6" id="KW-1185">Reference proteome</keyword>
<feature type="domain" description="HTH gntR-type" evidence="4">
    <location>
        <begin position="8"/>
        <end position="75"/>
    </location>
</feature>
<gene>
    <name evidence="5" type="ORF">F0A17_11870</name>
</gene>
<accession>A0A7V7FZ66</accession>
<dbReference type="GO" id="GO:0003677">
    <property type="term" value="F:DNA binding"/>
    <property type="evidence" value="ECO:0007669"/>
    <property type="project" value="UniProtKB-KW"/>
</dbReference>
<evidence type="ECO:0000256" key="2">
    <source>
        <dbReference type="ARBA" id="ARBA00023125"/>
    </source>
</evidence>
<dbReference type="Gene3D" id="1.10.10.10">
    <property type="entry name" value="Winged helix-like DNA-binding domain superfamily/Winged helix DNA-binding domain"/>
    <property type="match status" value="1"/>
</dbReference>
<dbReference type="PANTHER" id="PTHR43537:SF49">
    <property type="entry name" value="TRANSCRIPTIONAL REGULATORY PROTEIN"/>
    <property type="match status" value="1"/>
</dbReference>
<keyword evidence="3" id="KW-0804">Transcription</keyword>
<dbReference type="Proteomes" id="UP000486760">
    <property type="component" value="Unassembled WGS sequence"/>
</dbReference>
<proteinExistence type="predicted"/>
<dbReference type="SUPFAM" id="SSF48008">
    <property type="entry name" value="GntR ligand-binding domain-like"/>
    <property type="match status" value="1"/>
</dbReference>
<name>A0A7V7FZ66_9GAMM</name>
<dbReference type="EMBL" id="VTPY01000004">
    <property type="protein sequence ID" value="KAA0011990.1"/>
    <property type="molecule type" value="Genomic_DNA"/>
</dbReference>
<dbReference type="InterPro" id="IPR000524">
    <property type="entry name" value="Tscrpt_reg_HTH_GntR"/>
</dbReference>
<dbReference type="SMART" id="SM00895">
    <property type="entry name" value="FCD"/>
    <property type="match status" value="1"/>
</dbReference>
<evidence type="ECO:0000313" key="5">
    <source>
        <dbReference type="EMBL" id="KAA0011990.1"/>
    </source>
</evidence>
<comment type="caution">
    <text evidence="5">The sequence shown here is derived from an EMBL/GenBank/DDBJ whole genome shotgun (WGS) entry which is preliminary data.</text>
</comment>